<accession>A0A847SFG8</accession>
<dbReference type="GO" id="GO:0043190">
    <property type="term" value="C:ATP-binding cassette (ABC) transporter complex"/>
    <property type="evidence" value="ECO:0007669"/>
    <property type="project" value="InterPro"/>
</dbReference>
<dbReference type="PANTHER" id="PTHR30477:SF13">
    <property type="entry name" value="IRON TRANSPORT SYSTEM MEMBRANE PROTEIN HI_0360-RELATED"/>
    <property type="match status" value="1"/>
</dbReference>
<keyword evidence="5 7" id="KW-0472">Membrane</keyword>
<evidence type="ECO:0000256" key="7">
    <source>
        <dbReference type="SAM" id="Phobius"/>
    </source>
</evidence>
<evidence type="ECO:0000256" key="1">
    <source>
        <dbReference type="ARBA" id="ARBA00004141"/>
    </source>
</evidence>
<dbReference type="RefSeq" id="WP_168878085.1">
    <property type="nucleotide sequence ID" value="NZ_JABAIM010000003.1"/>
</dbReference>
<dbReference type="SUPFAM" id="SSF81345">
    <property type="entry name" value="ABC transporter involved in vitamin B12 uptake, BtuC"/>
    <property type="match status" value="1"/>
</dbReference>
<keyword evidence="3 6" id="KW-0812">Transmembrane</keyword>
<comment type="similarity">
    <text evidence="2 6">Belongs to the ABC-3 integral membrane protein family.</text>
</comment>
<evidence type="ECO:0000256" key="4">
    <source>
        <dbReference type="ARBA" id="ARBA00022989"/>
    </source>
</evidence>
<evidence type="ECO:0000313" key="8">
    <source>
        <dbReference type="EMBL" id="NLR76176.1"/>
    </source>
</evidence>
<feature type="transmembrane region" description="Helical" evidence="7">
    <location>
        <begin position="141"/>
        <end position="161"/>
    </location>
</feature>
<evidence type="ECO:0000256" key="5">
    <source>
        <dbReference type="ARBA" id="ARBA00023136"/>
    </source>
</evidence>
<evidence type="ECO:0000313" key="9">
    <source>
        <dbReference type="Proteomes" id="UP000587991"/>
    </source>
</evidence>
<dbReference type="GO" id="GO:0010043">
    <property type="term" value="P:response to zinc ion"/>
    <property type="evidence" value="ECO:0007669"/>
    <property type="project" value="TreeGrafter"/>
</dbReference>
<feature type="transmembrane region" description="Helical" evidence="7">
    <location>
        <begin position="259"/>
        <end position="281"/>
    </location>
</feature>
<dbReference type="AlphaFoldDB" id="A0A847SFG8"/>
<evidence type="ECO:0000256" key="3">
    <source>
        <dbReference type="ARBA" id="ARBA00022692"/>
    </source>
</evidence>
<name>A0A847SFG8_9NEIS</name>
<comment type="subcellular location">
    <subcellularLocation>
        <location evidence="6">Cell membrane</location>
        <topology evidence="6">Multi-pass membrane protein</topology>
    </subcellularLocation>
    <subcellularLocation>
        <location evidence="1">Membrane</location>
        <topology evidence="1">Multi-pass membrane protein</topology>
    </subcellularLocation>
</comment>
<dbReference type="Gene3D" id="1.10.3470.10">
    <property type="entry name" value="ABC transporter involved in vitamin B12 uptake, BtuC"/>
    <property type="match status" value="1"/>
</dbReference>
<feature type="transmembrane region" description="Helical" evidence="7">
    <location>
        <begin position="173"/>
        <end position="194"/>
    </location>
</feature>
<dbReference type="Proteomes" id="UP000587991">
    <property type="component" value="Unassembled WGS sequence"/>
</dbReference>
<sequence length="291" mass="30711">MHSLYEWLWQPFAEFAFMRHALIGCLALAMGCAPIGLLLVLRRMSLVGDAMSHAILPGAAIAFIAQGLSLVAMSIGGLIAGVVVVVLAGWVTRQTQLKEDASFAAFYLLSLATGVLLVSKWGKNVDLLHFLFGAVLAVDPAALLLVAGIASFTLLTLALLYRPLVLESFDPDFFRAMGGGGAVAHFVFLILVVLNLVAGFQALGTLMAVGLMMLPATSARLWAAQLPGLFAVSLGLAGLSGYLGLLLSYHADLPSGPSIILVAGLGYMLSLLLGSQGGLLWKVWRLRHLEA</sequence>
<dbReference type="Pfam" id="PF00950">
    <property type="entry name" value="ABC-3"/>
    <property type="match status" value="1"/>
</dbReference>
<comment type="caution">
    <text evidence="8">The sequence shown here is derived from an EMBL/GenBank/DDBJ whole genome shotgun (WGS) entry which is preliminary data.</text>
</comment>
<dbReference type="InterPro" id="IPR001626">
    <property type="entry name" value="ABC_TroCD"/>
</dbReference>
<feature type="transmembrane region" description="Helical" evidence="7">
    <location>
        <begin position="229"/>
        <end position="247"/>
    </location>
</feature>
<gene>
    <name evidence="8" type="ORF">HF682_13510</name>
</gene>
<keyword evidence="9" id="KW-1185">Reference proteome</keyword>
<keyword evidence="4 7" id="KW-1133">Transmembrane helix</keyword>
<dbReference type="InterPro" id="IPR037294">
    <property type="entry name" value="ABC_BtuC-like"/>
</dbReference>
<evidence type="ECO:0000256" key="6">
    <source>
        <dbReference type="RuleBase" id="RU003943"/>
    </source>
</evidence>
<protein>
    <submittedName>
        <fullName evidence="8">Metal ABC transporter permease</fullName>
    </submittedName>
</protein>
<keyword evidence="6" id="KW-0813">Transport</keyword>
<feature type="transmembrane region" description="Helical" evidence="7">
    <location>
        <begin position="71"/>
        <end position="91"/>
    </location>
</feature>
<dbReference type="GO" id="GO:0055085">
    <property type="term" value="P:transmembrane transport"/>
    <property type="evidence" value="ECO:0007669"/>
    <property type="project" value="InterPro"/>
</dbReference>
<proteinExistence type="inferred from homology"/>
<feature type="transmembrane region" description="Helical" evidence="7">
    <location>
        <begin position="20"/>
        <end position="41"/>
    </location>
</feature>
<reference evidence="8 9" key="1">
    <citation type="submission" date="2020-04" db="EMBL/GenBank/DDBJ databases">
        <title>Draft genome of Leeia sp. IMCC25680.</title>
        <authorList>
            <person name="Song J."/>
            <person name="Cho J.-C."/>
        </authorList>
    </citation>
    <scope>NUCLEOTIDE SEQUENCE [LARGE SCALE GENOMIC DNA]</scope>
    <source>
        <strain evidence="8 9">IMCC25680</strain>
    </source>
</reference>
<dbReference type="EMBL" id="JABAIM010000003">
    <property type="protein sequence ID" value="NLR76176.1"/>
    <property type="molecule type" value="Genomic_DNA"/>
</dbReference>
<feature type="transmembrane region" description="Helical" evidence="7">
    <location>
        <begin position="103"/>
        <end position="121"/>
    </location>
</feature>
<evidence type="ECO:0000256" key="2">
    <source>
        <dbReference type="ARBA" id="ARBA00008034"/>
    </source>
</evidence>
<organism evidence="8 9">
    <name type="scientific">Leeia aquatica</name>
    <dbReference type="NCBI Taxonomy" id="2725557"/>
    <lineage>
        <taxon>Bacteria</taxon>
        <taxon>Pseudomonadati</taxon>
        <taxon>Pseudomonadota</taxon>
        <taxon>Betaproteobacteria</taxon>
        <taxon>Neisseriales</taxon>
        <taxon>Leeiaceae</taxon>
        <taxon>Leeia</taxon>
    </lineage>
</organism>
<dbReference type="PANTHER" id="PTHR30477">
    <property type="entry name" value="ABC-TRANSPORTER METAL-BINDING PROTEIN"/>
    <property type="match status" value="1"/>
</dbReference>